<comment type="caution">
    <text evidence="4">The sequence shown here is derived from an EMBL/GenBank/DDBJ whole genome shotgun (WGS) entry which is preliminary data.</text>
</comment>
<accession>A0AAD7W546</accession>
<evidence type="ECO:0000256" key="1">
    <source>
        <dbReference type="ARBA" id="ARBA00010251"/>
    </source>
</evidence>
<evidence type="ECO:0000256" key="2">
    <source>
        <dbReference type="SAM" id="MobiDB-lite"/>
    </source>
</evidence>
<dbReference type="Pfam" id="PF26086">
    <property type="entry name" value="Niban2"/>
    <property type="match status" value="1"/>
</dbReference>
<dbReference type="PANTHER" id="PTHR14392:SF3">
    <property type="entry name" value="PROTEIN NIBAN 1"/>
    <property type="match status" value="1"/>
</dbReference>
<keyword evidence="5" id="KW-1185">Reference proteome</keyword>
<proteinExistence type="inferred from homology"/>
<evidence type="ECO:0000313" key="4">
    <source>
        <dbReference type="EMBL" id="KAJ8384626.1"/>
    </source>
</evidence>
<feature type="compositionally biased region" description="Gly residues" evidence="2">
    <location>
        <begin position="779"/>
        <end position="789"/>
    </location>
</feature>
<comment type="similarity">
    <text evidence="1">Belongs to the Niban family.</text>
</comment>
<evidence type="ECO:0000313" key="5">
    <source>
        <dbReference type="Proteomes" id="UP001221898"/>
    </source>
</evidence>
<dbReference type="EMBL" id="JAINUG010000267">
    <property type="protein sequence ID" value="KAJ8384626.1"/>
    <property type="molecule type" value="Genomic_DNA"/>
</dbReference>
<dbReference type="Proteomes" id="UP001221898">
    <property type="component" value="Unassembled WGS sequence"/>
</dbReference>
<feature type="domain" description="Niban 1/2/3" evidence="3">
    <location>
        <begin position="493"/>
        <end position="663"/>
    </location>
</feature>
<protein>
    <recommendedName>
        <fullName evidence="3">Niban 1/2/3 domain-containing protein</fullName>
    </recommendedName>
</protein>
<reference evidence="4" key="1">
    <citation type="journal article" date="2023" name="Science">
        <title>Genome structures resolve the early diversification of teleost fishes.</title>
        <authorList>
            <person name="Parey E."/>
            <person name="Louis A."/>
            <person name="Montfort J."/>
            <person name="Bouchez O."/>
            <person name="Roques C."/>
            <person name="Iampietro C."/>
            <person name="Lluch J."/>
            <person name="Castinel A."/>
            <person name="Donnadieu C."/>
            <person name="Desvignes T."/>
            <person name="Floi Bucao C."/>
            <person name="Jouanno E."/>
            <person name="Wen M."/>
            <person name="Mejri S."/>
            <person name="Dirks R."/>
            <person name="Jansen H."/>
            <person name="Henkel C."/>
            <person name="Chen W.J."/>
            <person name="Zahm M."/>
            <person name="Cabau C."/>
            <person name="Klopp C."/>
            <person name="Thompson A.W."/>
            <person name="Robinson-Rechavi M."/>
            <person name="Braasch I."/>
            <person name="Lecointre G."/>
            <person name="Bobe J."/>
            <person name="Postlethwait J.H."/>
            <person name="Berthelot C."/>
            <person name="Roest Crollius H."/>
            <person name="Guiguen Y."/>
        </authorList>
    </citation>
    <scope>NUCLEOTIDE SEQUENCE</scope>
    <source>
        <strain evidence="4">NC1722</strain>
    </source>
</reference>
<sequence length="789" mass="88716">MPYFTYTCASLHLLNAPDRFLLPHERTCTFPFFTHTTEQFPTSLTTHAHAPARFILQAGTADAYKFNLRGSAPLPHCGPHAQRPSLLSLPDTILLIFSQTVYFRLPRCLATSISAPVVSSGCFGVLEIMQRYAETRVSERKRRVFDIRSPALPVRLCCCAWHRKRSGCPDARDVAVHFDSLNVRSSFTFSFLYFSFGKVWPERWGLHSSLLGTRQHKTLAGHTTVVLNDFSPHLRRQLSAALLEQVQNEAGLRETAGCPAVLLQHDVVAGGIAMLEGTMMQYIDGKWRKRHLQVTRSFAVESRDSKEVFEGGWGCRRDITLTGCQICGEHLSAHLRKVQGKDAFLGLSHRRAVQQHSTVLQRKDTFESRAFLETVRLYRQEKGNYEPGVLEMGSEEEVLSSLVMEEILPCLHYEIFTRLILDQRRLTWIKLQAEVYAQVCAQVRTELKILMKELGQQRPLLEKLVRSDLHQLTALKECITHRITEDMCAKISQCVSCAIVPLLRPTVQEVATPIRDGFAAARKHFLETCDDITGQGCFSQSLHEILSPLCGLGLGSAGASQYLAMLELSARGQAWLKASWGIRGDFWRPVVYQAQSTLQQLLDRAAVMFRHLLSDQNRFFMDPSQLTATLHRVRDQVLKQVDQDLRSIRTRLVLESVVQLSLPALIQRLGWLESSQYQPLVHPDYTPFLHPNIIYHQVLRASLTREIQAVMRDTSPQPCVPVSAEVWFSSSEHIYEQWAPVATCGTAASCLTPQPSALAQVSDENVEGLTGESAHERGAQGGARGVQVG</sequence>
<dbReference type="PANTHER" id="PTHR14392">
    <property type="entry name" value="NIBAN FAMILY MEMBER"/>
    <property type="match status" value="1"/>
</dbReference>
<dbReference type="InterPro" id="IPR059060">
    <property type="entry name" value="Niban_1/2/3_dom"/>
</dbReference>
<dbReference type="AlphaFoldDB" id="A0AAD7W546"/>
<feature type="region of interest" description="Disordered" evidence="2">
    <location>
        <begin position="767"/>
        <end position="789"/>
    </location>
</feature>
<organism evidence="4 5">
    <name type="scientific">Aldrovandia affinis</name>
    <dbReference type="NCBI Taxonomy" id="143900"/>
    <lineage>
        <taxon>Eukaryota</taxon>
        <taxon>Metazoa</taxon>
        <taxon>Chordata</taxon>
        <taxon>Craniata</taxon>
        <taxon>Vertebrata</taxon>
        <taxon>Euteleostomi</taxon>
        <taxon>Actinopterygii</taxon>
        <taxon>Neopterygii</taxon>
        <taxon>Teleostei</taxon>
        <taxon>Notacanthiformes</taxon>
        <taxon>Halosauridae</taxon>
        <taxon>Aldrovandia</taxon>
    </lineage>
</organism>
<gene>
    <name evidence="4" type="ORF">AAFF_G00199580</name>
</gene>
<evidence type="ECO:0000259" key="3">
    <source>
        <dbReference type="Pfam" id="PF26086"/>
    </source>
</evidence>
<name>A0AAD7W546_9TELE</name>
<dbReference type="InterPro" id="IPR026088">
    <property type="entry name" value="Niban-like"/>
</dbReference>